<accession>A0AAD7R995</accession>
<proteinExistence type="predicted"/>
<feature type="compositionally biased region" description="Low complexity" evidence="1">
    <location>
        <begin position="42"/>
        <end position="73"/>
    </location>
</feature>
<gene>
    <name evidence="2" type="ORF">AAFF_G00294480</name>
</gene>
<comment type="caution">
    <text evidence="2">The sequence shown here is derived from an EMBL/GenBank/DDBJ whole genome shotgun (WGS) entry which is preliminary data.</text>
</comment>
<keyword evidence="3" id="KW-1185">Reference proteome</keyword>
<dbReference type="AlphaFoldDB" id="A0AAD7R995"/>
<evidence type="ECO:0000313" key="3">
    <source>
        <dbReference type="Proteomes" id="UP001221898"/>
    </source>
</evidence>
<feature type="region of interest" description="Disordered" evidence="1">
    <location>
        <begin position="24"/>
        <end position="96"/>
    </location>
</feature>
<evidence type="ECO:0000256" key="1">
    <source>
        <dbReference type="SAM" id="MobiDB-lite"/>
    </source>
</evidence>
<name>A0AAD7R995_9TELE</name>
<protein>
    <submittedName>
        <fullName evidence="2">Uncharacterized protein</fullName>
    </submittedName>
</protein>
<dbReference type="Proteomes" id="UP001221898">
    <property type="component" value="Unassembled WGS sequence"/>
</dbReference>
<reference evidence="2" key="1">
    <citation type="journal article" date="2023" name="Science">
        <title>Genome structures resolve the early diversification of teleost fishes.</title>
        <authorList>
            <person name="Parey E."/>
            <person name="Louis A."/>
            <person name="Montfort J."/>
            <person name="Bouchez O."/>
            <person name="Roques C."/>
            <person name="Iampietro C."/>
            <person name="Lluch J."/>
            <person name="Castinel A."/>
            <person name="Donnadieu C."/>
            <person name="Desvignes T."/>
            <person name="Floi Bucao C."/>
            <person name="Jouanno E."/>
            <person name="Wen M."/>
            <person name="Mejri S."/>
            <person name="Dirks R."/>
            <person name="Jansen H."/>
            <person name="Henkel C."/>
            <person name="Chen W.J."/>
            <person name="Zahm M."/>
            <person name="Cabau C."/>
            <person name="Klopp C."/>
            <person name="Thompson A.W."/>
            <person name="Robinson-Rechavi M."/>
            <person name="Braasch I."/>
            <person name="Lecointre G."/>
            <person name="Bobe J."/>
            <person name="Postlethwait J.H."/>
            <person name="Berthelot C."/>
            <person name="Roest Crollius H."/>
            <person name="Guiguen Y."/>
        </authorList>
    </citation>
    <scope>NUCLEOTIDE SEQUENCE</scope>
    <source>
        <strain evidence="2">NC1722</strain>
    </source>
</reference>
<sequence>MVSQPALGMRCHYAIHMMWNPREGEGSSTTIGAMAGLRPGDAAEQGATGPATAGQAGEGNNTHAAPNPTNPGTSLTHLEFSRAVLQRGPASGRGAL</sequence>
<evidence type="ECO:0000313" key="2">
    <source>
        <dbReference type="EMBL" id="KAJ8372133.1"/>
    </source>
</evidence>
<organism evidence="2 3">
    <name type="scientific">Aldrovandia affinis</name>
    <dbReference type="NCBI Taxonomy" id="143900"/>
    <lineage>
        <taxon>Eukaryota</taxon>
        <taxon>Metazoa</taxon>
        <taxon>Chordata</taxon>
        <taxon>Craniata</taxon>
        <taxon>Vertebrata</taxon>
        <taxon>Euteleostomi</taxon>
        <taxon>Actinopterygii</taxon>
        <taxon>Neopterygii</taxon>
        <taxon>Teleostei</taxon>
        <taxon>Notacanthiformes</taxon>
        <taxon>Halosauridae</taxon>
        <taxon>Aldrovandia</taxon>
    </lineage>
</organism>
<dbReference type="EMBL" id="JAINUG010000415">
    <property type="protein sequence ID" value="KAJ8372133.1"/>
    <property type="molecule type" value="Genomic_DNA"/>
</dbReference>